<protein>
    <submittedName>
        <fullName evidence="1">Phosphohydrolase</fullName>
    </submittedName>
</protein>
<dbReference type="Proteomes" id="UP000646365">
    <property type="component" value="Unassembled WGS sequence"/>
</dbReference>
<name>A0A8J2YWZ5_9PROT</name>
<evidence type="ECO:0000313" key="2">
    <source>
        <dbReference type="Proteomes" id="UP000646365"/>
    </source>
</evidence>
<accession>A0A8J2YWZ5</accession>
<keyword evidence="2" id="KW-1185">Reference proteome</keyword>
<dbReference type="EMBL" id="BMJQ01000012">
    <property type="protein sequence ID" value="GGF34091.1"/>
    <property type="molecule type" value="Genomic_DNA"/>
</dbReference>
<comment type="caution">
    <text evidence="1">The sequence shown here is derived from an EMBL/GenBank/DDBJ whole genome shotgun (WGS) entry which is preliminary data.</text>
</comment>
<proteinExistence type="predicted"/>
<organism evidence="1 2">
    <name type="scientific">Aliidongia dinghuensis</name>
    <dbReference type="NCBI Taxonomy" id="1867774"/>
    <lineage>
        <taxon>Bacteria</taxon>
        <taxon>Pseudomonadati</taxon>
        <taxon>Pseudomonadota</taxon>
        <taxon>Alphaproteobacteria</taxon>
        <taxon>Rhodospirillales</taxon>
        <taxon>Dongiaceae</taxon>
        <taxon>Aliidongia</taxon>
    </lineage>
</organism>
<evidence type="ECO:0000313" key="1">
    <source>
        <dbReference type="EMBL" id="GGF34091.1"/>
    </source>
</evidence>
<reference evidence="1" key="2">
    <citation type="submission" date="2020-09" db="EMBL/GenBank/DDBJ databases">
        <authorList>
            <person name="Sun Q."/>
            <person name="Zhou Y."/>
        </authorList>
    </citation>
    <scope>NUCLEOTIDE SEQUENCE</scope>
    <source>
        <strain evidence="1">CGMCC 1.15725</strain>
    </source>
</reference>
<gene>
    <name evidence="1" type="ORF">GCM10011611_45390</name>
</gene>
<dbReference type="Gene3D" id="1.10.3210.10">
    <property type="entry name" value="Hypothetical protein af1432"/>
    <property type="match status" value="1"/>
</dbReference>
<dbReference type="RefSeq" id="WP_189050032.1">
    <property type="nucleotide sequence ID" value="NZ_BMJQ01000012.1"/>
</dbReference>
<reference evidence="1" key="1">
    <citation type="journal article" date="2014" name="Int. J. Syst. Evol. Microbiol.">
        <title>Complete genome sequence of Corynebacterium casei LMG S-19264T (=DSM 44701T), isolated from a smear-ripened cheese.</title>
        <authorList>
            <consortium name="US DOE Joint Genome Institute (JGI-PGF)"/>
            <person name="Walter F."/>
            <person name="Albersmeier A."/>
            <person name="Kalinowski J."/>
            <person name="Ruckert C."/>
        </authorList>
    </citation>
    <scope>NUCLEOTIDE SEQUENCE</scope>
    <source>
        <strain evidence="1">CGMCC 1.15725</strain>
    </source>
</reference>
<dbReference type="AlphaFoldDB" id="A0A8J2YWZ5"/>
<dbReference type="SUPFAM" id="SSF109604">
    <property type="entry name" value="HD-domain/PDEase-like"/>
    <property type="match status" value="1"/>
</dbReference>
<sequence length="212" mass="23585">MEGKAAKHEARVPTHAEAPRTFQRMLSGRRLHLLDPSSIDLEITDLLIGISRVNRWCGQTVGEVGFNVAHHCCVVERVLVEMVWPAAPLGARRWALAHDLPEAVYGDVVTPVKAVLGQPYRELEHRLEVALCLALGFGTTVPEDWRRQVKRADTIAAVSEAVRLAGWSEAEARKLVGGGYRGRLWDGPLEPWDERTARSNWLEQFRAAGGRA</sequence>